<gene>
    <name evidence="3" type="ORF">Rai3103_04465</name>
</gene>
<accession>A0A5Q2F9H9</accession>
<evidence type="ECO:0000313" key="3">
    <source>
        <dbReference type="EMBL" id="QGF23041.1"/>
    </source>
</evidence>
<protein>
    <submittedName>
        <fullName evidence="3">TIM barrel protein</fullName>
    </submittedName>
</protein>
<keyword evidence="4" id="KW-1185">Reference proteome</keyword>
<dbReference type="InterPro" id="IPR050312">
    <property type="entry name" value="IolE/XylAMocC-like"/>
</dbReference>
<feature type="domain" description="Xylose isomerase-like TIM barrel" evidence="2">
    <location>
        <begin position="45"/>
        <end position="285"/>
    </location>
</feature>
<sequence>MTPTSPRTPSTSPDPTAPRGREVVGISTITFRHRPLEEALRLIEGIGAVEIDLGAIPDVTDHVPVPFHGDVAAYLELLERHHLRAGAVNADIGNINDPAYDREALQERTEPLLDLAVATGGALIVNCGRQDRADYVDERSDMAAVAGNLEYLGRLSADHGVRLLVEVLHHRRWIHSVDRANRLLELVDPSVFGLLFDTAHVGASEEDVVGWAEQVHDRIERVHFRDALPGNLNVGIGRGTVDFAAVIDTLERHGFGGSYVLELETHDVAEEDREADAKRSFDLIAEMVAARPAPQEMSGR</sequence>
<proteinExistence type="predicted"/>
<dbReference type="AlphaFoldDB" id="A0A5Q2F9H9"/>
<dbReference type="PANTHER" id="PTHR12110">
    <property type="entry name" value="HYDROXYPYRUVATE ISOMERASE"/>
    <property type="match status" value="1"/>
</dbReference>
<dbReference type="InterPro" id="IPR036237">
    <property type="entry name" value="Xyl_isomerase-like_sf"/>
</dbReference>
<name>A0A5Q2F9H9_9ACTN</name>
<dbReference type="Pfam" id="PF01261">
    <property type="entry name" value="AP_endonuc_2"/>
    <property type="match status" value="1"/>
</dbReference>
<dbReference type="InterPro" id="IPR013022">
    <property type="entry name" value="Xyl_isomerase-like_TIM-brl"/>
</dbReference>
<feature type="region of interest" description="Disordered" evidence="1">
    <location>
        <begin position="1"/>
        <end position="21"/>
    </location>
</feature>
<evidence type="ECO:0000313" key="4">
    <source>
        <dbReference type="Proteomes" id="UP000386847"/>
    </source>
</evidence>
<evidence type="ECO:0000256" key="1">
    <source>
        <dbReference type="SAM" id="MobiDB-lite"/>
    </source>
</evidence>
<feature type="compositionally biased region" description="Low complexity" evidence="1">
    <location>
        <begin position="1"/>
        <end position="14"/>
    </location>
</feature>
<dbReference type="RefSeq" id="WP_153571568.1">
    <property type="nucleotide sequence ID" value="NZ_CP045725.1"/>
</dbReference>
<reference evidence="3 4" key="1">
    <citation type="submission" date="2019-10" db="EMBL/GenBank/DDBJ databases">
        <title>Genomic analysis of Raineyella sp. CBA3103.</title>
        <authorList>
            <person name="Roh S.W."/>
        </authorList>
    </citation>
    <scope>NUCLEOTIDE SEQUENCE [LARGE SCALE GENOMIC DNA]</scope>
    <source>
        <strain evidence="3 4">CBA3103</strain>
    </source>
</reference>
<organism evidence="3 4">
    <name type="scientific">Raineyella fluvialis</name>
    <dbReference type="NCBI Taxonomy" id="2662261"/>
    <lineage>
        <taxon>Bacteria</taxon>
        <taxon>Bacillati</taxon>
        <taxon>Actinomycetota</taxon>
        <taxon>Actinomycetes</taxon>
        <taxon>Propionibacteriales</taxon>
        <taxon>Propionibacteriaceae</taxon>
        <taxon>Raineyella</taxon>
    </lineage>
</organism>
<evidence type="ECO:0000259" key="2">
    <source>
        <dbReference type="Pfam" id="PF01261"/>
    </source>
</evidence>
<dbReference type="EMBL" id="CP045725">
    <property type="protein sequence ID" value="QGF23041.1"/>
    <property type="molecule type" value="Genomic_DNA"/>
</dbReference>
<dbReference type="Proteomes" id="UP000386847">
    <property type="component" value="Chromosome"/>
</dbReference>
<dbReference type="KEGG" id="rain:Rai3103_04465"/>
<dbReference type="Gene3D" id="3.20.20.150">
    <property type="entry name" value="Divalent-metal-dependent TIM barrel enzymes"/>
    <property type="match status" value="1"/>
</dbReference>
<dbReference type="SUPFAM" id="SSF51658">
    <property type="entry name" value="Xylose isomerase-like"/>
    <property type="match status" value="1"/>
</dbReference>